<dbReference type="EMBL" id="JAPHNI010000285">
    <property type="protein sequence ID" value="KAJ8112961.1"/>
    <property type="molecule type" value="Genomic_DNA"/>
</dbReference>
<evidence type="ECO:0000313" key="1">
    <source>
        <dbReference type="EMBL" id="KAJ8112961.1"/>
    </source>
</evidence>
<name>A0ACC2ICR3_9PLEO</name>
<accession>A0ACC2ICR3</accession>
<reference evidence="1" key="1">
    <citation type="submission" date="2022-11" db="EMBL/GenBank/DDBJ databases">
        <title>Genome Sequence of Boeremia exigua.</title>
        <authorList>
            <person name="Buettner E."/>
        </authorList>
    </citation>
    <scope>NUCLEOTIDE SEQUENCE</scope>
    <source>
        <strain evidence="1">CU02</strain>
    </source>
</reference>
<dbReference type="Proteomes" id="UP001153331">
    <property type="component" value="Unassembled WGS sequence"/>
</dbReference>
<evidence type="ECO:0000313" key="2">
    <source>
        <dbReference type="Proteomes" id="UP001153331"/>
    </source>
</evidence>
<proteinExistence type="predicted"/>
<organism evidence="1 2">
    <name type="scientific">Boeremia exigua</name>
    <dbReference type="NCBI Taxonomy" id="749465"/>
    <lineage>
        <taxon>Eukaryota</taxon>
        <taxon>Fungi</taxon>
        <taxon>Dikarya</taxon>
        <taxon>Ascomycota</taxon>
        <taxon>Pezizomycotina</taxon>
        <taxon>Dothideomycetes</taxon>
        <taxon>Pleosporomycetidae</taxon>
        <taxon>Pleosporales</taxon>
        <taxon>Pleosporineae</taxon>
        <taxon>Didymellaceae</taxon>
        <taxon>Boeremia</taxon>
    </lineage>
</organism>
<sequence length="1834" mass="199974">MSTTFDISKARERFPALQQDQVFLDNAGGSQALGSVIESITQYLSKTNVQLGASYHTGTQSNTKYEEGYQAAAKYINAGRDEIVLGASTTQLFMNLSSAMILNEGDEIILSKMEHETNVKPWLFMADRLKLKVTWWHSDKPELKLTAENLKPLLSPKVKFVACTHVSNVLGSIHDVRSIADAVHEVGALFCVDGVSFAPHRRVDVKAFGVDFYSFSWYKVYGPHIAVLYASNAAQKFVKPMAHFFNPTKTLEDKLGFAASNYEGVQAIPEIVKYLEGSDDAITAQEGRLQKILLDFLNYRDDVTVLGSTSADSKERVPTVSFVVEGISPKQIVVEAEKISNYGFRWGHFYSKRLCDEILKLGPEEGVPTAEEYELNPNSKLPTYRKRPTVLFKMGPFKVAVYLYPSADILDFSGPVEIYSMRPASGEAIFKIKTFGHHDRISSESGTMVYVPNESFEQLEASIEDFDILVIPGAHFDVLDELLPSKEGKELTALLRKFASLPPRQESGTRLLQSVCTGSIILAASGVLAGRTTTTHHMGFEMLKKTADEAAGGDSKVNVVRKRWVDAGTSEAGVRIINAAGVSSGIDTSLWIYEQLAGKEHADFVAEVAEFERRGEAWGCGGATGKSTPDGPALALALEPHPTANQSSSVSRNPSIDIYRMPRLGSKKSRHGCKQCKARRVKCDENRPCGACARYRVECSLLEATLFDRAQTVSQTPPTCSSSASTLEASNGASASPGLSPGPAEHPQAATSRHHDPVPTLPEAVSGGWMQDLELMHHYTAHAHTTMPGLDVAKQIWGFAVPQEGFKHPYLMHSILSYSANHLAYINLPRAPYYRVLASTHQAAALTGLNRALADLGPANCHALFASASLTIMNAFADAQTHSLEALIEIFQLLRGMSFVLHTAVPWIENGPFAPIIRPATGDQLNRPSALLSSFLVEIQAASYPSPSESSESQASRIKAADQLRQALQFSLETSGHPALRAAMTWPTTIEADFLEALKEWSDPKVHDLMRLYCRLLELASSECDEQGTIPCLRCKRDNLECVLGGSNRGGRRVRKKRIDDANPGLPSLTAAGPEDGSFHTLGNLGTWSHEAGAQQQQQYGDNPHATGSDSSNTDELPFNNLQNPSDALGILARVAGETSSNEENNNGSSIGAGPTMAAVGGTLAMPAPPLSFSYPLLDRGILTVHSLCQLLVRYQQNYHPFYPLAPVHAFDSTRLSDMVRKEQHLLTALLLIASKDLVNEPHIYEACTEHMKSLVANLAAGGDAGIEAVEALLLLAEWAPYTQRGSAKVGKGEEDKESWMHVGIALRIAYFLALDKYSFRFVDQGKDPQHNRKRLIWTAAYVCDRHISIRIGKAFWSRGPGPLTTLRREDYPSLIPKSPNEEDYASIFQANLELTQLFSNVHDTLYSNPGASFRSNMSGSYIKFIDDFRSAIYGWKSVWGTLTCSPPLKACLLMSYDYLRLYTNAFAFQATVLRALPSASNPSDPQSSSSNLGPQAPQRVFVNNVGAVGDARFIYEGLDAAKAILTTVNNFVTPETSLRFMPLRYYLYLVHAGVFLYRARCTGVISGDEDRAIRAMINETVSRLQRSAVGVETGTQHPGSRYSQLLKLLWAKVPRKDKSSRSAFRHPGTSVASNPVDQNGFPVPPPTSTTAQSPRTSSVGTGESPALTEQMGDFGWTDLNAVSDFAMHGNNGIPADESALWNGFLPLDMGWSANGFSLDGVGWEGSNDLGMLAWHGAAEASNASNPILAKPTATADRPGPEPTLDTPECFVYKTCSSTSTVVGSVKYKPPSLAYYPVWGAAVAPASPVMQRTAARSDTGSRVVHSPGWSEEHQ</sequence>
<gene>
    <name evidence="1" type="ORF">OPT61_g4801</name>
</gene>
<protein>
    <submittedName>
        <fullName evidence="1">Uncharacterized protein</fullName>
    </submittedName>
</protein>
<comment type="caution">
    <text evidence="1">The sequence shown here is derived from an EMBL/GenBank/DDBJ whole genome shotgun (WGS) entry which is preliminary data.</text>
</comment>
<keyword evidence="2" id="KW-1185">Reference proteome</keyword>